<reference evidence="1 2" key="1">
    <citation type="submission" date="2014-12" db="EMBL/GenBank/DDBJ databases">
        <title>Isolation of bacteria from lake water.</title>
        <authorList>
            <person name="Sheng K.-Y."/>
            <person name="Chin P.-S."/>
            <person name="Chan K.-G."/>
            <person name="Tan G.S."/>
        </authorList>
    </citation>
    <scope>NUCLEOTIDE SEQUENCE [LARGE SCALE GENOMIC DNA]</scope>
    <source>
        <strain evidence="1 2">KY4</strain>
    </source>
</reference>
<dbReference type="AlphaFoldDB" id="A0A0D7K7P0"/>
<proteinExistence type="predicted"/>
<protein>
    <submittedName>
        <fullName evidence="1">Uncharacterized protein</fullName>
    </submittedName>
</protein>
<keyword evidence="2" id="KW-1185">Reference proteome</keyword>
<sequence>MIFVAYSDGTSRMVLAMDAANQPAPGGTLLCDGLVVHRRLVLGGPVRNALGLAAGDEMSWLLVNEGWLVDSRESFDQQVLLAMNAPFGE</sequence>
<name>A0A0D7K7P0_9BURK</name>
<dbReference type="Proteomes" id="UP000032566">
    <property type="component" value="Unassembled WGS sequence"/>
</dbReference>
<organism evidence="1 2">
    <name type="scientific">Acidovorax temperans</name>
    <dbReference type="NCBI Taxonomy" id="80878"/>
    <lineage>
        <taxon>Bacteria</taxon>
        <taxon>Pseudomonadati</taxon>
        <taxon>Pseudomonadota</taxon>
        <taxon>Betaproteobacteria</taxon>
        <taxon>Burkholderiales</taxon>
        <taxon>Comamonadaceae</taxon>
        <taxon>Acidovorax</taxon>
    </lineage>
</organism>
<dbReference type="EMBL" id="JXYQ01000043">
    <property type="protein sequence ID" value="KJA09982.1"/>
    <property type="molecule type" value="Genomic_DNA"/>
</dbReference>
<dbReference type="PATRIC" id="fig|80878.5.peg.2502"/>
<accession>A0A0D7K7P0</accession>
<gene>
    <name evidence="1" type="ORF">RP29_13615</name>
</gene>
<comment type="caution">
    <text evidence="1">The sequence shown here is derived from an EMBL/GenBank/DDBJ whole genome shotgun (WGS) entry which is preliminary data.</text>
</comment>
<evidence type="ECO:0000313" key="2">
    <source>
        <dbReference type="Proteomes" id="UP000032566"/>
    </source>
</evidence>
<evidence type="ECO:0000313" key="1">
    <source>
        <dbReference type="EMBL" id="KJA09982.1"/>
    </source>
</evidence>